<evidence type="ECO:0000256" key="4">
    <source>
        <dbReference type="ARBA" id="ARBA00022475"/>
    </source>
</evidence>
<keyword evidence="10" id="KW-0067">ATP-binding</keyword>
<protein>
    <recommendedName>
        <fullName evidence="3">histidine kinase</fullName>
        <ecNumber evidence="3">2.7.13.3</ecNumber>
    </recommendedName>
</protein>
<evidence type="ECO:0000256" key="2">
    <source>
        <dbReference type="ARBA" id="ARBA00004651"/>
    </source>
</evidence>
<proteinExistence type="predicted"/>
<evidence type="ECO:0000256" key="3">
    <source>
        <dbReference type="ARBA" id="ARBA00012438"/>
    </source>
</evidence>
<evidence type="ECO:0000259" key="17">
    <source>
        <dbReference type="PROSITE" id="PS50885"/>
    </source>
</evidence>
<dbReference type="Pfam" id="PF02518">
    <property type="entry name" value="HATPase_c"/>
    <property type="match status" value="1"/>
</dbReference>
<evidence type="ECO:0000256" key="7">
    <source>
        <dbReference type="ARBA" id="ARBA00022692"/>
    </source>
</evidence>
<accession>A0ABV2M6I4</accession>
<keyword evidence="11 15" id="KW-1133">Transmembrane helix</keyword>
<dbReference type="RefSeq" id="WP_257464954.1">
    <property type="nucleotide sequence ID" value="NZ_JANJZT010000018.1"/>
</dbReference>
<feature type="domain" description="HAMP" evidence="17">
    <location>
        <begin position="321"/>
        <end position="373"/>
    </location>
</feature>
<dbReference type="GO" id="GO:0004673">
    <property type="term" value="F:protein histidine kinase activity"/>
    <property type="evidence" value="ECO:0007669"/>
    <property type="project" value="UniProtKB-EC"/>
</dbReference>
<feature type="domain" description="Histidine kinase" evidence="16">
    <location>
        <begin position="483"/>
        <end position="587"/>
    </location>
</feature>
<comment type="subcellular location">
    <subcellularLocation>
        <location evidence="2">Cell membrane</location>
        <topology evidence="2">Multi-pass membrane protein</topology>
    </subcellularLocation>
</comment>
<dbReference type="InterPro" id="IPR005467">
    <property type="entry name" value="His_kinase_dom"/>
</dbReference>
<dbReference type="InterPro" id="IPR050640">
    <property type="entry name" value="Bact_2-comp_sensor_kinase"/>
</dbReference>
<dbReference type="Pfam" id="PF06580">
    <property type="entry name" value="His_kinase"/>
    <property type="match status" value="1"/>
</dbReference>
<dbReference type="SMART" id="SM00304">
    <property type="entry name" value="HAMP"/>
    <property type="match status" value="1"/>
</dbReference>
<evidence type="ECO:0000256" key="13">
    <source>
        <dbReference type="ARBA" id="ARBA00023136"/>
    </source>
</evidence>
<dbReference type="PANTHER" id="PTHR34220:SF11">
    <property type="entry name" value="SENSOR PROTEIN KINASE HPTS"/>
    <property type="match status" value="1"/>
</dbReference>
<dbReference type="PROSITE" id="PS50109">
    <property type="entry name" value="HIS_KIN"/>
    <property type="match status" value="1"/>
</dbReference>
<evidence type="ECO:0000256" key="9">
    <source>
        <dbReference type="ARBA" id="ARBA00022777"/>
    </source>
</evidence>
<keyword evidence="13 15" id="KW-0472">Membrane</keyword>
<dbReference type="EMBL" id="JBEPMJ010000017">
    <property type="protein sequence ID" value="MET3751048.1"/>
    <property type="molecule type" value="Genomic_DNA"/>
</dbReference>
<evidence type="ECO:0000256" key="6">
    <source>
        <dbReference type="ARBA" id="ARBA00022679"/>
    </source>
</evidence>
<organism evidence="18 19">
    <name type="scientific">Blautia caecimuris</name>
    <dbReference type="NCBI Taxonomy" id="1796615"/>
    <lineage>
        <taxon>Bacteria</taxon>
        <taxon>Bacillati</taxon>
        <taxon>Bacillota</taxon>
        <taxon>Clostridia</taxon>
        <taxon>Lachnospirales</taxon>
        <taxon>Lachnospiraceae</taxon>
        <taxon>Blautia</taxon>
    </lineage>
</organism>
<dbReference type="CDD" id="cd06225">
    <property type="entry name" value="HAMP"/>
    <property type="match status" value="1"/>
</dbReference>
<evidence type="ECO:0000256" key="8">
    <source>
        <dbReference type="ARBA" id="ARBA00022741"/>
    </source>
</evidence>
<evidence type="ECO:0000256" key="12">
    <source>
        <dbReference type="ARBA" id="ARBA00023012"/>
    </source>
</evidence>
<evidence type="ECO:0000313" key="18">
    <source>
        <dbReference type="EMBL" id="MET3751048.1"/>
    </source>
</evidence>
<keyword evidence="7 15" id="KW-0812">Transmembrane</keyword>
<dbReference type="Pfam" id="PF00672">
    <property type="entry name" value="HAMP"/>
    <property type="match status" value="1"/>
</dbReference>
<dbReference type="InterPro" id="IPR003660">
    <property type="entry name" value="HAMP_dom"/>
</dbReference>
<evidence type="ECO:0000256" key="5">
    <source>
        <dbReference type="ARBA" id="ARBA00022553"/>
    </source>
</evidence>
<dbReference type="EC" id="2.7.13.3" evidence="3"/>
<comment type="caution">
    <text evidence="18">The sequence shown here is derived from an EMBL/GenBank/DDBJ whole genome shotgun (WGS) entry which is preliminary data.</text>
</comment>
<reference evidence="18 19" key="1">
    <citation type="submission" date="2024-06" db="EMBL/GenBank/DDBJ databases">
        <title>Genomic Encyclopedia of Type Strains, Phase IV (KMG-IV): sequencing the most valuable type-strain genomes for metagenomic binning, comparative biology and taxonomic classification.</title>
        <authorList>
            <person name="Goeker M."/>
        </authorList>
    </citation>
    <scope>NUCLEOTIDE SEQUENCE [LARGE SCALE GENOMIC DNA]</scope>
    <source>
        <strain evidence="18 19">DSM 29492</strain>
    </source>
</reference>
<evidence type="ECO:0000256" key="1">
    <source>
        <dbReference type="ARBA" id="ARBA00000085"/>
    </source>
</evidence>
<evidence type="ECO:0000259" key="16">
    <source>
        <dbReference type="PROSITE" id="PS50109"/>
    </source>
</evidence>
<dbReference type="SUPFAM" id="SSF55874">
    <property type="entry name" value="ATPase domain of HSP90 chaperone/DNA topoisomerase II/histidine kinase"/>
    <property type="match status" value="1"/>
</dbReference>
<dbReference type="PANTHER" id="PTHR34220">
    <property type="entry name" value="SENSOR HISTIDINE KINASE YPDA"/>
    <property type="match status" value="1"/>
</dbReference>
<name>A0ABV2M6I4_9FIRM</name>
<keyword evidence="14" id="KW-0175">Coiled coil</keyword>
<evidence type="ECO:0000256" key="15">
    <source>
        <dbReference type="SAM" id="Phobius"/>
    </source>
</evidence>
<dbReference type="PROSITE" id="PS50885">
    <property type="entry name" value="HAMP"/>
    <property type="match status" value="1"/>
</dbReference>
<feature type="coiled-coil region" evidence="14">
    <location>
        <begin position="354"/>
        <end position="388"/>
    </location>
</feature>
<dbReference type="InterPro" id="IPR010559">
    <property type="entry name" value="Sig_transdc_His_kin_internal"/>
</dbReference>
<dbReference type="InterPro" id="IPR003594">
    <property type="entry name" value="HATPase_dom"/>
</dbReference>
<keyword evidence="9 18" id="KW-0418">Kinase</keyword>
<keyword evidence="8" id="KW-0547">Nucleotide-binding</keyword>
<dbReference type="Gene3D" id="6.10.340.10">
    <property type="match status" value="1"/>
</dbReference>
<dbReference type="InterPro" id="IPR036890">
    <property type="entry name" value="HATPase_C_sf"/>
</dbReference>
<evidence type="ECO:0000256" key="11">
    <source>
        <dbReference type="ARBA" id="ARBA00022989"/>
    </source>
</evidence>
<keyword evidence="19" id="KW-1185">Reference proteome</keyword>
<feature type="transmembrane region" description="Helical" evidence="15">
    <location>
        <begin position="300"/>
        <end position="320"/>
    </location>
</feature>
<comment type="catalytic activity">
    <reaction evidence="1">
        <text>ATP + protein L-histidine = ADP + protein N-phospho-L-histidine.</text>
        <dbReference type="EC" id="2.7.13.3"/>
    </reaction>
</comment>
<evidence type="ECO:0000256" key="14">
    <source>
        <dbReference type="SAM" id="Coils"/>
    </source>
</evidence>
<evidence type="ECO:0000313" key="19">
    <source>
        <dbReference type="Proteomes" id="UP001549106"/>
    </source>
</evidence>
<sequence length="587" mass="67323">MKNKCNTLFFKIIIVVLGAILCLAGALSVLNIKTSQDVFVENFVESQQKIFRQIDENIYELFQNVTAATSVICGSSSVREYLGREKWEAAEEFRNILDVKKILQQQPLAKYSDMSLILVGNNGKTYNYNSTSRLILSGEELLETEIIQQAYETPKKLICRYKSGGYTDVMKSYPVIMMAKAITNNGGKTIDGVILLTIKEKDFRNNYEVFTTSSNDILIFNQDNEIISSNYTEYLTSSSEIEKVWDALEEMQDKKSSMITRQENGQRTVYLKQNFHNTDYKAMGVIHPDQAFESVYDFRYIIEVTAAITAAAILIIFILVRQQTKPLSKLIENMRKVQDGRLDKLVKVEGTQEIRELSATYNDMLGELDNYIQKLMQVEKSKREAEIHSLQMQINPHYIYNTLASVKWLIWQGDKEKSVQVIDAFIQLLRNTISNKNEFITLKEEIENLKNYVLINQIRYGNQVNVDFYVTPDCEEQKVPKLILQPFVENAFFHAFPQGEKGTISIFVRQSDGLLRVEIEDNGIGMSSETLRDLLNKKNASREHFTGIGVNNVDDRMKLIYGENYGILIESQEGRGTKITVCFPLNK</sequence>
<evidence type="ECO:0000256" key="10">
    <source>
        <dbReference type="ARBA" id="ARBA00022840"/>
    </source>
</evidence>
<dbReference type="SMART" id="SM00387">
    <property type="entry name" value="HATPase_c"/>
    <property type="match status" value="1"/>
</dbReference>
<dbReference type="Proteomes" id="UP001549106">
    <property type="component" value="Unassembled WGS sequence"/>
</dbReference>
<keyword evidence="12" id="KW-0902">Two-component regulatory system</keyword>
<keyword evidence="4" id="KW-1003">Cell membrane</keyword>
<dbReference type="SUPFAM" id="SSF158472">
    <property type="entry name" value="HAMP domain-like"/>
    <property type="match status" value="1"/>
</dbReference>
<dbReference type="Gene3D" id="3.30.565.10">
    <property type="entry name" value="Histidine kinase-like ATPase, C-terminal domain"/>
    <property type="match status" value="1"/>
</dbReference>
<keyword evidence="6 18" id="KW-0808">Transferase</keyword>
<keyword evidence="5" id="KW-0597">Phosphoprotein</keyword>
<gene>
    <name evidence="18" type="ORF">ABID24_002304</name>
</gene>